<keyword evidence="3" id="KW-1185">Reference proteome</keyword>
<evidence type="ECO:0000256" key="1">
    <source>
        <dbReference type="SAM" id="MobiDB-lite"/>
    </source>
</evidence>
<gene>
    <name evidence="2" type="ORF">FCM35_KLT21700</name>
</gene>
<protein>
    <submittedName>
        <fullName evidence="2">Uncharacterized protein</fullName>
    </submittedName>
</protein>
<accession>A0A833VDP1</accession>
<evidence type="ECO:0000313" key="2">
    <source>
        <dbReference type="EMBL" id="KAF3335096.1"/>
    </source>
</evidence>
<name>A0A833VDP1_9POAL</name>
<comment type="caution">
    <text evidence="2">The sequence shown here is derived from an EMBL/GenBank/DDBJ whole genome shotgun (WGS) entry which is preliminary data.</text>
</comment>
<feature type="compositionally biased region" description="Polar residues" evidence="1">
    <location>
        <begin position="43"/>
        <end position="55"/>
    </location>
</feature>
<dbReference type="Proteomes" id="UP000623129">
    <property type="component" value="Unassembled WGS sequence"/>
</dbReference>
<organism evidence="2 3">
    <name type="scientific">Carex littledalei</name>
    <dbReference type="NCBI Taxonomy" id="544730"/>
    <lineage>
        <taxon>Eukaryota</taxon>
        <taxon>Viridiplantae</taxon>
        <taxon>Streptophyta</taxon>
        <taxon>Embryophyta</taxon>
        <taxon>Tracheophyta</taxon>
        <taxon>Spermatophyta</taxon>
        <taxon>Magnoliopsida</taxon>
        <taxon>Liliopsida</taxon>
        <taxon>Poales</taxon>
        <taxon>Cyperaceae</taxon>
        <taxon>Cyperoideae</taxon>
        <taxon>Cariceae</taxon>
        <taxon>Carex</taxon>
        <taxon>Carex subgen. Euthyceras</taxon>
    </lineage>
</organism>
<dbReference type="AlphaFoldDB" id="A0A833VDP1"/>
<sequence length="134" mass="15449">MEEFQEADILWPESIMQNPQSETFFHWPIYHHFTPSESESEAGRSNSTCTQDELQLQESELSWPGTGDDSFFLSIGNSSKEMRWEEEWQEADVLWPEQESLKHRGSDGDEDQLIIKLGEATKVSSPIDIPNSKQ</sequence>
<evidence type="ECO:0000313" key="3">
    <source>
        <dbReference type="Proteomes" id="UP000623129"/>
    </source>
</evidence>
<proteinExistence type="predicted"/>
<feature type="region of interest" description="Disordered" evidence="1">
    <location>
        <begin position="36"/>
        <end position="55"/>
    </location>
</feature>
<dbReference type="EMBL" id="SWLB01000009">
    <property type="protein sequence ID" value="KAF3335096.1"/>
    <property type="molecule type" value="Genomic_DNA"/>
</dbReference>
<reference evidence="2" key="1">
    <citation type="submission" date="2020-01" db="EMBL/GenBank/DDBJ databases">
        <title>Genome sequence of Kobresia littledalei, the first chromosome-level genome in the family Cyperaceae.</title>
        <authorList>
            <person name="Qu G."/>
        </authorList>
    </citation>
    <scope>NUCLEOTIDE SEQUENCE</scope>
    <source>
        <strain evidence="2">C.B.Clarke</strain>
        <tissue evidence="2">Leaf</tissue>
    </source>
</reference>